<organism evidence="2 3">
    <name type="scientific">Lentinula raphanica</name>
    <dbReference type="NCBI Taxonomy" id="153919"/>
    <lineage>
        <taxon>Eukaryota</taxon>
        <taxon>Fungi</taxon>
        <taxon>Dikarya</taxon>
        <taxon>Basidiomycota</taxon>
        <taxon>Agaricomycotina</taxon>
        <taxon>Agaricomycetes</taxon>
        <taxon>Agaricomycetidae</taxon>
        <taxon>Agaricales</taxon>
        <taxon>Marasmiineae</taxon>
        <taxon>Omphalotaceae</taxon>
        <taxon>Lentinula</taxon>
    </lineage>
</organism>
<keyword evidence="3" id="KW-1185">Reference proteome</keyword>
<evidence type="ECO:0000313" key="2">
    <source>
        <dbReference type="EMBL" id="KAJ3831050.1"/>
    </source>
</evidence>
<dbReference type="Proteomes" id="UP001163846">
    <property type="component" value="Unassembled WGS sequence"/>
</dbReference>
<feature type="compositionally biased region" description="Polar residues" evidence="1">
    <location>
        <begin position="13"/>
        <end position="38"/>
    </location>
</feature>
<proteinExistence type="predicted"/>
<comment type="caution">
    <text evidence="2">The sequence shown here is derived from an EMBL/GenBank/DDBJ whole genome shotgun (WGS) entry which is preliminary data.</text>
</comment>
<protein>
    <recommendedName>
        <fullName evidence="4">BED-type domain-containing protein</fullName>
    </recommendedName>
</protein>
<gene>
    <name evidence="2" type="ORF">F5878DRAFT_667994</name>
</gene>
<evidence type="ECO:0000256" key="1">
    <source>
        <dbReference type="SAM" id="MobiDB-lite"/>
    </source>
</evidence>
<feature type="region of interest" description="Disordered" evidence="1">
    <location>
        <begin position="1"/>
        <end position="51"/>
    </location>
</feature>
<accession>A0AA38NUV5</accession>
<sequence>MDHNHGLCHSNLPPFQTTPQPVLQLSPEQSSFQVTLPQSNPPTTPRSTVHPAFPFPSPYPCHPAAYNNQQWIQYHPQPSHTHQAVLIDSPSLNSSTQISSPPRSHPAPSNANRGRSCKRHTESSGQSRNVHQRTNDPSQENHVPQTETASTSGAGPITSRTAETTRPPPDHPAYSDNGVFKSAIQKSQGPSNISATDVWFFIAPSHTKDAQVSQLPHQIYSDLPKKSEGEWLICKWCTDMSTHRGIWRNNTSNTTNIRAHLRTHHYNEYHDLVIKNKLKHWENLLRENPQYHSLILRRADEPILLSKFSELLVRWIIVDDQSLNVVDCQEFRDLLLYIGTELTENDIPHRTKIIDIIFEQFDKQFNDIWKKPVGKYA</sequence>
<feature type="compositionally biased region" description="Polar residues" evidence="1">
    <location>
        <begin position="91"/>
        <end position="113"/>
    </location>
</feature>
<dbReference type="EMBL" id="MU807875">
    <property type="protein sequence ID" value="KAJ3831050.1"/>
    <property type="molecule type" value="Genomic_DNA"/>
</dbReference>
<feature type="compositionally biased region" description="Polar residues" evidence="1">
    <location>
        <begin position="135"/>
        <end position="164"/>
    </location>
</feature>
<reference evidence="2" key="1">
    <citation type="submission" date="2022-08" db="EMBL/GenBank/DDBJ databases">
        <authorList>
            <consortium name="DOE Joint Genome Institute"/>
            <person name="Min B."/>
            <person name="Riley R."/>
            <person name="Sierra-Patev S."/>
            <person name="Naranjo-Ortiz M."/>
            <person name="Looney B."/>
            <person name="Konkel Z."/>
            <person name="Slot J.C."/>
            <person name="Sakamoto Y."/>
            <person name="Steenwyk J.L."/>
            <person name="Rokas A."/>
            <person name="Carro J."/>
            <person name="Camarero S."/>
            <person name="Ferreira P."/>
            <person name="Molpeceres G."/>
            <person name="Ruiz-Duenas F.J."/>
            <person name="Serrano A."/>
            <person name="Henrissat B."/>
            <person name="Drula E."/>
            <person name="Hughes K.W."/>
            <person name="Mata J.L."/>
            <person name="Ishikawa N.K."/>
            <person name="Vargas-Isla R."/>
            <person name="Ushijima S."/>
            <person name="Smith C.A."/>
            <person name="Ahrendt S."/>
            <person name="Andreopoulos W."/>
            <person name="He G."/>
            <person name="Labutti K."/>
            <person name="Lipzen A."/>
            <person name="Ng V."/>
            <person name="Sandor L."/>
            <person name="Barry K."/>
            <person name="Martinez A.T."/>
            <person name="Xiao Y."/>
            <person name="Gibbons J.G."/>
            <person name="Terashima K."/>
            <person name="Hibbett D.S."/>
            <person name="Grigoriev I.V."/>
        </authorList>
    </citation>
    <scope>NUCLEOTIDE SEQUENCE</scope>
    <source>
        <strain evidence="2">TFB9207</strain>
    </source>
</reference>
<evidence type="ECO:0008006" key="4">
    <source>
        <dbReference type="Google" id="ProtNLM"/>
    </source>
</evidence>
<name>A0AA38NUV5_9AGAR</name>
<dbReference type="AlphaFoldDB" id="A0AA38NUV5"/>
<feature type="region of interest" description="Disordered" evidence="1">
    <location>
        <begin position="91"/>
        <end position="177"/>
    </location>
</feature>
<evidence type="ECO:0000313" key="3">
    <source>
        <dbReference type="Proteomes" id="UP001163846"/>
    </source>
</evidence>